<reference evidence="4 5" key="1">
    <citation type="journal article" date="2012" name="Environ. Microbiol.">
        <title>The genome of the ammonia-oxidizing Candidatus Nitrososphaera gargensis: insights into metabolic versatility and environmental adaptations.</title>
        <authorList>
            <person name="Spang A."/>
            <person name="Poehlein A."/>
            <person name="Offre P."/>
            <person name="Zumbragel S."/>
            <person name="Haider S."/>
            <person name="Rychlik N."/>
            <person name="Nowka B."/>
            <person name="Schmeisser C."/>
            <person name="Lebedeva E.V."/>
            <person name="Rattei T."/>
            <person name="Bohm C."/>
            <person name="Schmid M."/>
            <person name="Galushko A."/>
            <person name="Hatzenpichler R."/>
            <person name="Weinmaier T."/>
            <person name="Daniel R."/>
            <person name="Schleper C."/>
            <person name="Spieck E."/>
            <person name="Streit W."/>
            <person name="Wagner M."/>
        </authorList>
    </citation>
    <scope>NUCLEOTIDE SEQUENCE [LARGE SCALE GENOMIC DNA]</scope>
    <source>
        <strain evidence="5">Ga9.2</strain>
    </source>
</reference>
<dbReference type="PANTHER" id="PTHR46388">
    <property type="entry name" value="NHL REPEAT-CONTAINING PROTEIN 2"/>
    <property type="match status" value="1"/>
</dbReference>
<feature type="domain" description="Thioredoxin" evidence="3">
    <location>
        <begin position="6"/>
        <end position="152"/>
    </location>
</feature>
<protein>
    <submittedName>
        <fullName evidence="4">NHL repeat-containing protein</fullName>
    </submittedName>
</protein>
<dbReference type="InterPro" id="IPR013211">
    <property type="entry name" value="LVIVD"/>
</dbReference>
<dbReference type="HOGENOM" id="CLU_013730_1_0_2"/>
<dbReference type="SUPFAM" id="SSF101898">
    <property type="entry name" value="NHL repeat"/>
    <property type="match status" value="1"/>
</dbReference>
<dbReference type="SUPFAM" id="SSF52833">
    <property type="entry name" value="Thioredoxin-like"/>
    <property type="match status" value="1"/>
</dbReference>
<evidence type="ECO:0000256" key="1">
    <source>
        <dbReference type="ARBA" id="ARBA00007787"/>
    </source>
</evidence>
<proteinExistence type="inferred from homology"/>
<dbReference type="InterPro" id="IPR045302">
    <property type="entry name" value="NHL2_NHL_rpt_dom"/>
</dbReference>
<dbReference type="GeneID" id="13794420"/>
<dbReference type="Proteomes" id="UP000008037">
    <property type="component" value="Chromosome"/>
</dbReference>
<dbReference type="InterPro" id="IPR012336">
    <property type="entry name" value="Thioredoxin-like_fold"/>
</dbReference>
<dbReference type="RefSeq" id="WP_015019863.1">
    <property type="nucleotide sequence ID" value="NC_018719.1"/>
</dbReference>
<organism evidence="4 5">
    <name type="scientific">Nitrososphaera gargensis (strain Ga9.2)</name>
    <dbReference type="NCBI Taxonomy" id="1237085"/>
    <lineage>
        <taxon>Archaea</taxon>
        <taxon>Nitrososphaerota</taxon>
        <taxon>Nitrososphaeria</taxon>
        <taxon>Nitrososphaerales</taxon>
        <taxon>Nitrososphaeraceae</taxon>
        <taxon>Nitrososphaera</taxon>
    </lineage>
</organism>
<dbReference type="InterPro" id="IPR036249">
    <property type="entry name" value="Thioredoxin-like_sf"/>
</dbReference>
<dbReference type="Gene3D" id="2.120.10.30">
    <property type="entry name" value="TolB, C-terminal domain"/>
    <property type="match status" value="3"/>
</dbReference>
<dbReference type="STRING" id="1237085.Ngar_c24030"/>
<dbReference type="PROSITE" id="PS51352">
    <property type="entry name" value="THIOREDOXIN_2"/>
    <property type="match status" value="1"/>
</dbReference>
<dbReference type="EMBL" id="CP002408">
    <property type="protein sequence ID" value="AFU59328.1"/>
    <property type="molecule type" value="Genomic_DNA"/>
</dbReference>
<dbReference type="InterPro" id="IPR011042">
    <property type="entry name" value="6-blade_b-propeller_TolB-like"/>
</dbReference>
<dbReference type="KEGG" id="nga:Ngar_c24030"/>
<name>K0IJH6_NITGG</name>
<dbReference type="Pfam" id="PF13905">
    <property type="entry name" value="Thioredoxin_8"/>
    <property type="match status" value="1"/>
</dbReference>
<evidence type="ECO:0000259" key="3">
    <source>
        <dbReference type="PROSITE" id="PS51352"/>
    </source>
</evidence>
<evidence type="ECO:0000313" key="4">
    <source>
        <dbReference type="EMBL" id="AFU59328.1"/>
    </source>
</evidence>
<dbReference type="InParanoid" id="K0IJH6"/>
<accession>K0IJH6</accession>
<dbReference type="CDD" id="cd14951">
    <property type="entry name" value="NHL-2_like"/>
    <property type="match status" value="1"/>
</dbReference>
<dbReference type="Pfam" id="PF08309">
    <property type="entry name" value="LVIVD"/>
    <property type="match status" value="2"/>
</dbReference>
<dbReference type="InterPro" id="IPR001258">
    <property type="entry name" value="NHL_repeat"/>
</dbReference>
<evidence type="ECO:0000256" key="2">
    <source>
        <dbReference type="ARBA" id="ARBA00022737"/>
    </source>
</evidence>
<dbReference type="Gene3D" id="3.40.30.10">
    <property type="entry name" value="Glutaredoxin"/>
    <property type="match status" value="1"/>
</dbReference>
<dbReference type="PANTHER" id="PTHR46388:SF2">
    <property type="entry name" value="NHL REPEAT-CONTAINING PROTEIN 2"/>
    <property type="match status" value="1"/>
</dbReference>
<keyword evidence="5" id="KW-1185">Reference proteome</keyword>
<keyword evidence="2" id="KW-0677">Repeat</keyword>
<sequence>MFRRPSLVNSKAKDFQKGFVWLNTDRPLSLDDLKGHVVVLDFWTYCCINCMHTLPDLEWIEKKYRGRPVVVIGVHSAKFYNEQEAENIREAIGRYEISHPVIVDRGMEIWQSYGVSGWPTLVVIDPKGNVVYQQSGEGQREYLDDVISVLLKRHKEQGTLAPEPIEIKRPEAAHSRVLSYPGKLSLSPDGRMLAISDSNHNRILVVDADSGKIIHKVGGGSKDLRDGSFEQARFFRPQGVLWVGYDKIYVADTENHALREIDLQSRMVKTLAGNGKQGYWIQSPQDGKVTQLSSPWDLTHDSGFILIAMAGLHQIWAYHIQTGRIGPFAGSGYENIVDGSLEESQFAQPSGLAVFGNYLFVADSEVSAVRRIDLGRKVVQTAVGEGLFVFGHKDGPLEEARLQHPLGVACESSNKIYVADTYNHAVRLIDLAEQRISTLVGRPEMKTMCNIDDPSCDTLGLYEPSDVEVRGSLLYITDTNNHLVRIFDLEKKVLRTLAVKE</sequence>
<comment type="similarity">
    <text evidence="1">Belongs to the glutaredoxin family.</text>
</comment>
<dbReference type="InterPro" id="IPR013766">
    <property type="entry name" value="Thioredoxin_domain"/>
</dbReference>
<dbReference type="Pfam" id="PF01436">
    <property type="entry name" value="NHL"/>
    <property type="match status" value="1"/>
</dbReference>
<dbReference type="AlphaFoldDB" id="K0IJH6"/>
<evidence type="ECO:0000313" key="5">
    <source>
        <dbReference type="Proteomes" id="UP000008037"/>
    </source>
</evidence>
<dbReference type="OrthoDB" id="9006at2157"/>
<gene>
    <name evidence="4" type="primary">resA</name>
    <name evidence="4" type="ordered locus">Ngar_c24030</name>
</gene>